<keyword evidence="10" id="KW-0677">Repeat</keyword>
<gene>
    <name evidence="25" type="primary">copA_1</name>
    <name evidence="25" type="ORF">NCTC8540_01165</name>
</gene>
<dbReference type="InterPro" id="IPR006121">
    <property type="entry name" value="HMA_dom"/>
</dbReference>
<feature type="transmembrane region" description="Helical" evidence="23">
    <location>
        <begin position="212"/>
        <end position="231"/>
    </location>
</feature>
<keyword evidence="18" id="KW-0406">Ion transport</keyword>
<comment type="catalytic activity">
    <reaction evidence="22">
        <text>Cu(+)(in) + ATP + H2O = Cu(+)(out) + ADP + phosphate + H(+)</text>
        <dbReference type="Rhea" id="RHEA:25792"/>
        <dbReference type="ChEBI" id="CHEBI:15377"/>
        <dbReference type="ChEBI" id="CHEBI:15378"/>
        <dbReference type="ChEBI" id="CHEBI:30616"/>
        <dbReference type="ChEBI" id="CHEBI:43474"/>
        <dbReference type="ChEBI" id="CHEBI:49552"/>
        <dbReference type="ChEBI" id="CHEBI:456216"/>
        <dbReference type="EC" id="7.2.2.8"/>
    </reaction>
</comment>
<dbReference type="GO" id="GO:0005507">
    <property type="term" value="F:copper ion binding"/>
    <property type="evidence" value="ECO:0007669"/>
    <property type="project" value="TreeGrafter"/>
</dbReference>
<dbReference type="Pfam" id="PF00403">
    <property type="entry name" value="HMA"/>
    <property type="match status" value="1"/>
</dbReference>
<dbReference type="PANTHER" id="PTHR43520:SF6">
    <property type="entry name" value="COPPER-EXPORTING P-TYPE ATPASE"/>
    <property type="match status" value="1"/>
</dbReference>
<dbReference type="InterPro" id="IPR027256">
    <property type="entry name" value="P-typ_ATPase_IB"/>
</dbReference>
<dbReference type="PROSITE" id="PS00154">
    <property type="entry name" value="ATPASE_E1_E2"/>
    <property type="match status" value="1"/>
</dbReference>
<evidence type="ECO:0000313" key="25">
    <source>
        <dbReference type="EMBL" id="STO68664.1"/>
    </source>
</evidence>
<evidence type="ECO:0000256" key="21">
    <source>
        <dbReference type="ARBA" id="ARBA00033239"/>
    </source>
</evidence>
<dbReference type="CDD" id="cd00371">
    <property type="entry name" value="HMA"/>
    <property type="match status" value="1"/>
</dbReference>
<evidence type="ECO:0000256" key="20">
    <source>
        <dbReference type="ARBA" id="ARBA00029719"/>
    </source>
</evidence>
<dbReference type="NCBIfam" id="TIGR01494">
    <property type="entry name" value="ATPase_P-type"/>
    <property type="match status" value="1"/>
</dbReference>
<evidence type="ECO:0000256" key="7">
    <source>
        <dbReference type="ARBA" id="ARBA00022553"/>
    </source>
</evidence>
<dbReference type="SUPFAM" id="SSF81665">
    <property type="entry name" value="Calcium ATPase, transmembrane domain M"/>
    <property type="match status" value="1"/>
</dbReference>
<dbReference type="AlphaFoldDB" id="A0AB38HBB2"/>
<dbReference type="Proteomes" id="UP000254496">
    <property type="component" value="Unassembled WGS sequence"/>
</dbReference>
<dbReference type="InterPro" id="IPR023214">
    <property type="entry name" value="HAD_sf"/>
</dbReference>
<evidence type="ECO:0000313" key="26">
    <source>
        <dbReference type="Proteomes" id="UP000254496"/>
    </source>
</evidence>
<keyword evidence="14" id="KW-0460">Magnesium</keyword>
<dbReference type="PANTHER" id="PTHR43520">
    <property type="entry name" value="ATP7, ISOFORM B"/>
    <property type="match status" value="1"/>
</dbReference>
<dbReference type="Gene3D" id="3.30.70.100">
    <property type="match status" value="1"/>
</dbReference>
<dbReference type="GO" id="GO:0016887">
    <property type="term" value="F:ATP hydrolysis activity"/>
    <property type="evidence" value="ECO:0007669"/>
    <property type="project" value="InterPro"/>
</dbReference>
<evidence type="ECO:0000256" key="8">
    <source>
        <dbReference type="ARBA" id="ARBA00022692"/>
    </source>
</evidence>
<dbReference type="GO" id="GO:0043682">
    <property type="term" value="F:P-type divalent copper transporter activity"/>
    <property type="evidence" value="ECO:0007669"/>
    <property type="project" value="TreeGrafter"/>
</dbReference>
<feature type="transmembrane region" description="Helical" evidence="23">
    <location>
        <begin position="119"/>
        <end position="140"/>
    </location>
</feature>
<evidence type="ECO:0000256" key="17">
    <source>
        <dbReference type="ARBA" id="ARBA00023008"/>
    </source>
</evidence>
<dbReference type="InterPro" id="IPR036412">
    <property type="entry name" value="HAD-like_sf"/>
</dbReference>
<evidence type="ECO:0000256" key="2">
    <source>
        <dbReference type="ARBA" id="ARBA00006024"/>
    </source>
</evidence>
<dbReference type="NCBIfam" id="TIGR01525">
    <property type="entry name" value="ATPase-IB_hvy"/>
    <property type="match status" value="1"/>
</dbReference>
<keyword evidence="15" id="KW-1278">Translocase</keyword>
<evidence type="ECO:0000256" key="22">
    <source>
        <dbReference type="ARBA" id="ARBA00049289"/>
    </source>
</evidence>
<evidence type="ECO:0000256" key="9">
    <source>
        <dbReference type="ARBA" id="ARBA00022723"/>
    </source>
</evidence>
<feature type="transmembrane region" description="Helical" evidence="23">
    <location>
        <begin position="393"/>
        <end position="416"/>
    </location>
</feature>
<dbReference type="Pfam" id="PF00122">
    <property type="entry name" value="E1-E2_ATPase"/>
    <property type="match status" value="1"/>
</dbReference>
<dbReference type="InterPro" id="IPR018303">
    <property type="entry name" value="ATPase_P-typ_P_site"/>
</dbReference>
<dbReference type="PRINTS" id="PR00943">
    <property type="entry name" value="CUATPASE"/>
</dbReference>
<evidence type="ECO:0000256" key="16">
    <source>
        <dbReference type="ARBA" id="ARBA00022989"/>
    </source>
</evidence>
<dbReference type="EMBL" id="UGHJ01000001">
    <property type="protein sequence ID" value="STO68664.1"/>
    <property type="molecule type" value="Genomic_DNA"/>
</dbReference>
<dbReference type="InterPro" id="IPR001757">
    <property type="entry name" value="P_typ_ATPase"/>
</dbReference>
<dbReference type="InterPro" id="IPR044492">
    <property type="entry name" value="P_typ_ATPase_HD_dom"/>
</dbReference>
<dbReference type="PRINTS" id="PR00119">
    <property type="entry name" value="CATATPASE"/>
</dbReference>
<organism evidence="25 26">
    <name type="scientific">Canicola haemoglobinophilus</name>
    <dbReference type="NCBI Taxonomy" id="733"/>
    <lineage>
        <taxon>Bacteria</taxon>
        <taxon>Pseudomonadati</taxon>
        <taxon>Pseudomonadota</taxon>
        <taxon>Gammaproteobacteria</taxon>
        <taxon>Pasteurellales</taxon>
        <taxon>Pasteurellaceae</taxon>
        <taxon>Canicola</taxon>
    </lineage>
</organism>
<feature type="transmembrane region" description="Helical" evidence="23">
    <location>
        <begin position="146"/>
        <end position="172"/>
    </location>
</feature>
<dbReference type="FunFam" id="2.70.150.10:FF:000020">
    <property type="entry name" value="Copper-exporting P-type ATPase A"/>
    <property type="match status" value="1"/>
</dbReference>
<evidence type="ECO:0000256" key="15">
    <source>
        <dbReference type="ARBA" id="ARBA00022967"/>
    </source>
</evidence>
<feature type="transmembrane region" description="Helical" evidence="23">
    <location>
        <begin position="742"/>
        <end position="760"/>
    </location>
</feature>
<dbReference type="InterPro" id="IPR023298">
    <property type="entry name" value="ATPase_P-typ_TM_dom_sf"/>
</dbReference>
<dbReference type="InterPro" id="IPR017969">
    <property type="entry name" value="Heavy-metal-associated_CS"/>
</dbReference>
<evidence type="ECO:0000256" key="18">
    <source>
        <dbReference type="ARBA" id="ARBA00023065"/>
    </source>
</evidence>
<accession>A0AB38HBB2</accession>
<dbReference type="Gene3D" id="3.40.50.1000">
    <property type="entry name" value="HAD superfamily/HAD-like"/>
    <property type="match status" value="1"/>
</dbReference>
<keyword evidence="8 23" id="KW-0812">Transmembrane</keyword>
<keyword evidence="12" id="KW-0187">Copper transport</keyword>
<keyword evidence="16 23" id="KW-1133">Transmembrane helix</keyword>
<dbReference type="SUPFAM" id="SSF55008">
    <property type="entry name" value="HMA, heavy metal-associated domain"/>
    <property type="match status" value="1"/>
</dbReference>
<protein>
    <recommendedName>
        <fullName evidence="4">Copper-exporting P-type ATPase</fullName>
        <ecNumber evidence="3">7.2.2.8</ecNumber>
    </recommendedName>
    <alternativeName>
        <fullName evidence="20">Copper-exporting P-type ATPase A</fullName>
    </alternativeName>
    <alternativeName>
        <fullName evidence="21">Cu(+)-exporting ATPase</fullName>
    </alternativeName>
</protein>
<feature type="transmembrane region" description="Helical" evidence="23">
    <location>
        <begin position="714"/>
        <end position="736"/>
    </location>
</feature>
<name>A0AB38HBB2_9PAST</name>
<evidence type="ECO:0000259" key="24">
    <source>
        <dbReference type="PROSITE" id="PS50846"/>
    </source>
</evidence>
<dbReference type="InterPro" id="IPR036163">
    <property type="entry name" value="HMA_dom_sf"/>
</dbReference>
<evidence type="ECO:0000256" key="3">
    <source>
        <dbReference type="ARBA" id="ARBA00012517"/>
    </source>
</evidence>
<dbReference type="PROSITE" id="PS01229">
    <property type="entry name" value="COF_2"/>
    <property type="match status" value="1"/>
</dbReference>
<dbReference type="GO" id="GO:0060003">
    <property type="term" value="P:copper ion export"/>
    <property type="evidence" value="ECO:0007669"/>
    <property type="project" value="UniProtKB-ARBA"/>
</dbReference>
<feature type="domain" description="HMA" evidence="24">
    <location>
        <begin position="28"/>
        <end position="91"/>
    </location>
</feature>
<dbReference type="InterPro" id="IPR059000">
    <property type="entry name" value="ATPase_P-type_domA"/>
</dbReference>
<evidence type="ECO:0000256" key="13">
    <source>
        <dbReference type="ARBA" id="ARBA00022840"/>
    </source>
</evidence>
<keyword evidence="6 23" id="KW-1003">Cell membrane</keyword>
<keyword evidence="7" id="KW-0597">Phosphoprotein</keyword>
<keyword evidence="19 23" id="KW-0472">Membrane</keyword>
<evidence type="ECO:0000256" key="6">
    <source>
        <dbReference type="ARBA" id="ARBA00022475"/>
    </source>
</evidence>
<feature type="transmembrane region" description="Helical" evidence="23">
    <location>
        <begin position="365"/>
        <end position="387"/>
    </location>
</feature>
<dbReference type="SUPFAM" id="SSF56784">
    <property type="entry name" value="HAD-like"/>
    <property type="match status" value="1"/>
</dbReference>
<proteinExistence type="inferred from homology"/>
<dbReference type="CDD" id="cd02094">
    <property type="entry name" value="P-type_ATPase_Cu-like"/>
    <property type="match status" value="1"/>
</dbReference>
<keyword evidence="9 23" id="KW-0479">Metal-binding</keyword>
<dbReference type="InterPro" id="IPR023299">
    <property type="entry name" value="ATPase_P-typ_cyto_dom_N"/>
</dbReference>
<dbReference type="GO" id="GO:0055070">
    <property type="term" value="P:copper ion homeostasis"/>
    <property type="evidence" value="ECO:0007669"/>
    <property type="project" value="TreeGrafter"/>
</dbReference>
<reference evidence="25 26" key="1">
    <citation type="submission" date="2018-06" db="EMBL/GenBank/DDBJ databases">
        <authorList>
            <consortium name="Pathogen Informatics"/>
            <person name="Doyle S."/>
        </authorList>
    </citation>
    <scope>NUCLEOTIDE SEQUENCE [LARGE SCALE GENOMIC DNA]</scope>
    <source>
        <strain evidence="25 26">NCTC8540</strain>
    </source>
</reference>
<comment type="caution">
    <text evidence="25">The sequence shown here is derived from an EMBL/GenBank/DDBJ whole genome shotgun (WGS) entry which is preliminary data.</text>
</comment>
<dbReference type="NCBIfam" id="TIGR01511">
    <property type="entry name" value="ATPase-IB1_Cu"/>
    <property type="match status" value="1"/>
</dbReference>
<keyword evidence="13 23" id="KW-0067">ATP-binding</keyword>
<dbReference type="Pfam" id="PF00702">
    <property type="entry name" value="Hydrolase"/>
    <property type="match status" value="1"/>
</dbReference>
<evidence type="ECO:0000256" key="14">
    <source>
        <dbReference type="ARBA" id="ARBA00022842"/>
    </source>
</evidence>
<dbReference type="PROSITE" id="PS01047">
    <property type="entry name" value="HMA_1"/>
    <property type="match status" value="1"/>
</dbReference>
<sequence length="771" mass="83268">MLKQTALEQETTVQGLAPDPVVVEDREDQVTLLLQGLTCAACVLKVEKALKKQEGVRSVQVNLAESIALIQGNAEPTSLLKSVLDAGYGAEIVEDERTRREKYEVQIQREIRQRKQQGITALFWGLLLMLWGLFGGSMMVTAENRSYWAIVGALTLAIMLFSGGHFFQRAVLNLRRKTATMDTLVALGTGTAWLFSMSIVLIPSFFPENSRHLYFEASAMIIGLVNLGKMLEVKAKQRSSRALESLVDLSPKTARIVTEQGEQEILLEQVQHGMILRLKTGDKVGVDGTVIEGQAWVDESMLTGEPLPVEKTVGEKVSAGTLVADGTLLFRAEQVGQQTMLAHIIRTVRQAQSSKPQIAQLADKISAIFVPVVIAIALFASAIWYVYGPQPNLSYALVIFTTILIISCPCALGLAIPMSIIAGIGRAAELGILVRDADALQKAAHADTLVFDKTGTLTQGLPKVTALYCFNDYQQTEVIQFAATLEQGASHPLAKAILDFAATHKVDLTSIAHFQTLQGLGVQGVGVQGKIAKKQILLGNKTLMLQQDIDCHLAEDIFQQKSAVGSTVVFLAVEKQLAGVFVLQDPLREDSAQALQRLAKQGYQLIMLTGDQEKTAQSIAQGLPIKRIIAGVLPSEKAQVIAELQQQGHKVVMVGDGINDAPALAQADVSIAMGTGSDIAIETAELTLMRHSISAVADGLVLSKGILSNMKQNLLGAFVYNVLGIPIAAGVLYSFWQFLLNPMIAGVAMALSSITVATNANRLQKFKVKED</sequence>
<comment type="subcellular location">
    <subcellularLocation>
        <location evidence="1">Cell membrane</location>
        <topology evidence="1">Multi-pass membrane protein</topology>
    </subcellularLocation>
</comment>
<keyword evidence="11 23" id="KW-0547">Nucleotide-binding</keyword>
<evidence type="ECO:0000256" key="5">
    <source>
        <dbReference type="ARBA" id="ARBA00022448"/>
    </source>
</evidence>
<comment type="similarity">
    <text evidence="2 23">Belongs to the cation transport ATPase (P-type) (TC 3.A.3) family. Type IB subfamily.</text>
</comment>
<dbReference type="InterPro" id="IPR008250">
    <property type="entry name" value="ATPase_P-typ_transduc_dom_A_sf"/>
</dbReference>
<evidence type="ECO:0000256" key="1">
    <source>
        <dbReference type="ARBA" id="ARBA00004651"/>
    </source>
</evidence>
<dbReference type="SUPFAM" id="SSF81653">
    <property type="entry name" value="Calcium ATPase, transduction domain A"/>
    <property type="match status" value="1"/>
</dbReference>
<keyword evidence="17" id="KW-0186">Copper</keyword>
<dbReference type="Gene3D" id="3.40.1110.10">
    <property type="entry name" value="Calcium-transporting ATPase, cytoplasmic domain N"/>
    <property type="match status" value="1"/>
</dbReference>
<keyword evidence="25" id="KW-0378">Hydrolase</keyword>
<evidence type="ECO:0000256" key="23">
    <source>
        <dbReference type="RuleBase" id="RU362081"/>
    </source>
</evidence>
<dbReference type="GO" id="GO:0005524">
    <property type="term" value="F:ATP binding"/>
    <property type="evidence" value="ECO:0007669"/>
    <property type="project" value="UniProtKB-UniRule"/>
</dbReference>
<evidence type="ECO:0000256" key="10">
    <source>
        <dbReference type="ARBA" id="ARBA00022737"/>
    </source>
</evidence>
<dbReference type="GO" id="GO:0140581">
    <property type="term" value="F:P-type monovalent copper transporter activity"/>
    <property type="evidence" value="ECO:0007669"/>
    <property type="project" value="UniProtKB-EC"/>
</dbReference>
<dbReference type="SFLD" id="SFLDS00003">
    <property type="entry name" value="Haloacid_Dehalogenase"/>
    <property type="match status" value="1"/>
</dbReference>
<evidence type="ECO:0000256" key="11">
    <source>
        <dbReference type="ARBA" id="ARBA00022741"/>
    </source>
</evidence>
<dbReference type="EC" id="7.2.2.8" evidence="3"/>
<evidence type="ECO:0000256" key="4">
    <source>
        <dbReference type="ARBA" id="ARBA00015102"/>
    </source>
</evidence>
<keyword evidence="5" id="KW-0813">Transport</keyword>
<feature type="transmembrane region" description="Helical" evidence="23">
    <location>
        <begin position="184"/>
        <end position="206"/>
    </location>
</feature>
<dbReference type="PROSITE" id="PS50846">
    <property type="entry name" value="HMA_2"/>
    <property type="match status" value="1"/>
</dbReference>
<evidence type="ECO:0000256" key="12">
    <source>
        <dbReference type="ARBA" id="ARBA00022796"/>
    </source>
</evidence>
<evidence type="ECO:0000256" key="19">
    <source>
        <dbReference type="ARBA" id="ARBA00023136"/>
    </source>
</evidence>
<dbReference type="Gene3D" id="2.70.150.10">
    <property type="entry name" value="Calcium-transporting ATPase, cytoplasmic transduction domain A"/>
    <property type="match status" value="1"/>
</dbReference>
<dbReference type="SFLD" id="SFLDG00002">
    <property type="entry name" value="C1.7:_P-type_atpase_like"/>
    <property type="match status" value="1"/>
</dbReference>
<dbReference type="GO" id="GO:0005886">
    <property type="term" value="C:plasma membrane"/>
    <property type="evidence" value="ECO:0007669"/>
    <property type="project" value="UniProtKB-SubCell"/>
</dbReference>
<dbReference type="SFLD" id="SFLDF00027">
    <property type="entry name" value="p-type_atpase"/>
    <property type="match status" value="1"/>
</dbReference>